<dbReference type="CDD" id="cd00081">
    <property type="entry name" value="Hint"/>
    <property type="match status" value="1"/>
</dbReference>
<evidence type="ECO:0000256" key="3">
    <source>
        <dbReference type="SAM" id="SignalP"/>
    </source>
</evidence>
<keyword evidence="3" id="KW-0732">Signal</keyword>
<keyword evidence="6" id="KW-1185">Reference proteome</keyword>
<organism evidence="5 6">
    <name type="scientific">Saccharothrix carnea</name>
    <dbReference type="NCBI Taxonomy" id="1280637"/>
    <lineage>
        <taxon>Bacteria</taxon>
        <taxon>Bacillati</taxon>
        <taxon>Actinomycetota</taxon>
        <taxon>Actinomycetes</taxon>
        <taxon>Pseudonocardiales</taxon>
        <taxon>Pseudonocardiaceae</taxon>
        <taxon>Saccharothrix</taxon>
    </lineage>
</organism>
<dbReference type="RefSeq" id="WP_106615822.1">
    <property type="nucleotide sequence ID" value="NZ_PYAX01000004.1"/>
</dbReference>
<dbReference type="Pfam" id="PF14440">
    <property type="entry name" value="XOO_2897-deam"/>
    <property type="match status" value="1"/>
</dbReference>
<protein>
    <submittedName>
        <fullName evidence="5">Nucleic acid/nucleotide deaminase of polymorphic system toxin</fullName>
    </submittedName>
</protein>
<dbReference type="Pfam" id="PF07591">
    <property type="entry name" value="PT-HINT"/>
    <property type="match status" value="1"/>
</dbReference>
<dbReference type="InterPro" id="IPR032722">
    <property type="entry name" value="Deaminase_XOO_2897"/>
</dbReference>
<comment type="caution">
    <text evidence="5">The sequence shown here is derived from an EMBL/GenBank/DDBJ whole genome shotgun (WGS) entry which is preliminary data.</text>
</comment>
<feature type="region of interest" description="Disordered" evidence="2">
    <location>
        <begin position="196"/>
        <end position="222"/>
    </location>
</feature>
<dbReference type="AlphaFoldDB" id="A0A2P8ICG6"/>
<evidence type="ECO:0000313" key="6">
    <source>
        <dbReference type="Proteomes" id="UP000241118"/>
    </source>
</evidence>
<dbReference type="Gene3D" id="2.170.16.10">
    <property type="entry name" value="Hedgehog/Intein (Hint) domain"/>
    <property type="match status" value="1"/>
</dbReference>
<keyword evidence="1" id="KW-0175">Coiled coil</keyword>
<dbReference type="SUPFAM" id="SSF51294">
    <property type="entry name" value="Hedgehog/intein (Hint) domain"/>
    <property type="match status" value="1"/>
</dbReference>
<evidence type="ECO:0000313" key="5">
    <source>
        <dbReference type="EMBL" id="PSL56162.1"/>
    </source>
</evidence>
<sequence>MIGRGVARRAVCLAVVAVLAFPGVSLADTVAPGPLSPGSDYSSSLNARITELGARIESWPKREAELADRRAALDGRVSSYNERSRGVLSRLDENSRQIASHNATVAGYPNGAPPPVADALNAQATALNSTKQQLLAEVQAIASEGDAIKDQQRRLDEQKRGLDRERAELVAERQRLLSQMASVLQSLLGQLATPPTVSGGDAVRPPRVVDRAPGLDGGDPVAGGTRADALDAYARDNGVTVDKRPFTAVLTPDAVDGLTPDQAAGLELLGAFAGSVAKPDGNRTALYPVTAAPTPAQTAFREAVERGGRATAVVGGTKITVDEVEPVAVPAPPDRCPARNSFAPGTPVLLGDGTTRPIEHVRPGDHVRATDTATGRTAVKPVLAHITGTGWEHLTRVDVTDGSRTGTLTTTPGHPFWDPDRRSWFPAAALRPGQGLAAPPGAEAGVSVARNETRPAAPTVHNLAVADFHTYYVLAGPIAVLVHNLDCAQVDVASDELSTIAFEKRLASGLWDARRNVAVAEVRSPDGSTRIETEVSSGLAGERHAEARIVWKLRPDDVVLRLYSERAPCPDFCRFLLEEDDRVNGAVITYTIPYLSPHTVKGRAFNNSWTVILADQIAREKARRGLR</sequence>
<feature type="coiled-coil region" evidence="1">
    <location>
        <begin position="117"/>
        <end position="179"/>
    </location>
</feature>
<dbReference type="SMART" id="SM00306">
    <property type="entry name" value="HintN"/>
    <property type="match status" value="1"/>
</dbReference>
<accession>A0A2P8ICG6</accession>
<dbReference type="Gene3D" id="1.10.287.1490">
    <property type="match status" value="1"/>
</dbReference>
<feature type="signal peptide" evidence="3">
    <location>
        <begin position="1"/>
        <end position="27"/>
    </location>
</feature>
<gene>
    <name evidence="5" type="ORF">B0I31_104453</name>
</gene>
<dbReference type="InterPro" id="IPR036844">
    <property type="entry name" value="Hint_dom_sf"/>
</dbReference>
<proteinExistence type="predicted"/>
<evidence type="ECO:0000256" key="1">
    <source>
        <dbReference type="SAM" id="Coils"/>
    </source>
</evidence>
<reference evidence="5 6" key="1">
    <citation type="submission" date="2018-03" db="EMBL/GenBank/DDBJ databases">
        <title>Genomic Encyclopedia of Type Strains, Phase III (KMG-III): the genomes of soil and plant-associated and newly described type strains.</title>
        <authorList>
            <person name="Whitman W."/>
        </authorList>
    </citation>
    <scope>NUCLEOTIDE SEQUENCE [LARGE SCALE GENOMIC DNA]</scope>
    <source>
        <strain evidence="5 6">CGMCC 4.7097</strain>
    </source>
</reference>
<dbReference type="Proteomes" id="UP000241118">
    <property type="component" value="Unassembled WGS sequence"/>
</dbReference>
<dbReference type="InterPro" id="IPR003587">
    <property type="entry name" value="Hint_dom_N"/>
</dbReference>
<name>A0A2P8ICG6_SACCR</name>
<evidence type="ECO:0000256" key="2">
    <source>
        <dbReference type="SAM" id="MobiDB-lite"/>
    </source>
</evidence>
<feature type="chain" id="PRO_5015202563" evidence="3">
    <location>
        <begin position="28"/>
        <end position="627"/>
    </location>
</feature>
<feature type="domain" description="Hint" evidence="4">
    <location>
        <begin position="339"/>
        <end position="440"/>
    </location>
</feature>
<dbReference type="EMBL" id="PYAX01000004">
    <property type="protein sequence ID" value="PSL56162.1"/>
    <property type="molecule type" value="Genomic_DNA"/>
</dbReference>
<dbReference type="OrthoDB" id="291011at2"/>
<evidence type="ECO:0000259" key="4">
    <source>
        <dbReference type="SMART" id="SM00306"/>
    </source>
</evidence>